<organism evidence="4 5">
    <name type="scientific">Lagenidium giganteum</name>
    <dbReference type="NCBI Taxonomy" id="4803"/>
    <lineage>
        <taxon>Eukaryota</taxon>
        <taxon>Sar</taxon>
        <taxon>Stramenopiles</taxon>
        <taxon>Oomycota</taxon>
        <taxon>Peronosporomycetes</taxon>
        <taxon>Pythiales</taxon>
        <taxon>Pythiaceae</taxon>
    </lineage>
</organism>
<accession>A0AAV2YQD9</accession>
<name>A0AAV2YQD9_9STRA</name>
<dbReference type="AlphaFoldDB" id="A0AAV2YQD9"/>
<keyword evidence="1" id="KW-0862">Zinc</keyword>
<gene>
    <name evidence="4" type="ORF">N0F65_005225</name>
</gene>
<keyword evidence="1" id="KW-0863">Zinc-finger</keyword>
<reference evidence="4" key="1">
    <citation type="submission" date="2022-11" db="EMBL/GenBank/DDBJ databases">
        <authorList>
            <person name="Morgan W.R."/>
            <person name="Tartar A."/>
        </authorList>
    </citation>
    <scope>NUCLEOTIDE SEQUENCE</scope>
    <source>
        <strain evidence="4">ARSEF 373</strain>
    </source>
</reference>
<dbReference type="Pfam" id="PF14223">
    <property type="entry name" value="Retrotran_gag_2"/>
    <property type="match status" value="1"/>
</dbReference>
<feature type="domain" description="CCHC-type" evidence="3">
    <location>
        <begin position="99"/>
        <end position="114"/>
    </location>
</feature>
<evidence type="ECO:0000259" key="3">
    <source>
        <dbReference type="PROSITE" id="PS50158"/>
    </source>
</evidence>
<evidence type="ECO:0000256" key="1">
    <source>
        <dbReference type="PROSITE-ProRule" id="PRU00047"/>
    </source>
</evidence>
<evidence type="ECO:0000313" key="4">
    <source>
        <dbReference type="EMBL" id="DAZ95533.1"/>
    </source>
</evidence>
<dbReference type="InterPro" id="IPR054722">
    <property type="entry name" value="PolX-like_BBD"/>
</dbReference>
<dbReference type="SUPFAM" id="SSF57756">
    <property type="entry name" value="Retrovirus zinc finger-like domains"/>
    <property type="match status" value="1"/>
</dbReference>
<keyword evidence="5" id="KW-1185">Reference proteome</keyword>
<reference evidence="4" key="2">
    <citation type="journal article" date="2023" name="Microbiol Resour">
        <title>Decontamination and Annotation of the Draft Genome Sequence of the Oomycete Lagenidium giganteum ARSEF 373.</title>
        <authorList>
            <person name="Morgan W.R."/>
            <person name="Tartar A."/>
        </authorList>
    </citation>
    <scope>NUCLEOTIDE SEQUENCE</scope>
    <source>
        <strain evidence="4">ARSEF 373</strain>
    </source>
</reference>
<evidence type="ECO:0000256" key="2">
    <source>
        <dbReference type="SAM" id="MobiDB-lite"/>
    </source>
</evidence>
<keyword evidence="1" id="KW-0479">Metal-binding</keyword>
<dbReference type="GO" id="GO:0003676">
    <property type="term" value="F:nucleic acid binding"/>
    <property type="evidence" value="ECO:0007669"/>
    <property type="project" value="InterPro"/>
</dbReference>
<dbReference type="PROSITE" id="PS50158">
    <property type="entry name" value="ZF_CCHC"/>
    <property type="match status" value="1"/>
</dbReference>
<evidence type="ECO:0000313" key="5">
    <source>
        <dbReference type="Proteomes" id="UP001146120"/>
    </source>
</evidence>
<protein>
    <recommendedName>
        <fullName evidence="3">CCHC-type domain-containing protein</fullName>
    </recommendedName>
</protein>
<comment type="caution">
    <text evidence="4">The sequence shown here is derived from an EMBL/GenBank/DDBJ whole genome shotgun (WGS) entry which is preliminary data.</text>
</comment>
<feature type="non-terminal residue" evidence="4">
    <location>
        <position position="162"/>
    </location>
</feature>
<dbReference type="Proteomes" id="UP001146120">
    <property type="component" value="Unassembled WGS sequence"/>
</dbReference>
<dbReference type="SMART" id="SM00343">
    <property type="entry name" value="ZnF_C2HC"/>
    <property type="match status" value="1"/>
</dbReference>
<dbReference type="EMBL" id="DAKRPA010000200">
    <property type="protein sequence ID" value="DAZ95533.1"/>
    <property type="molecule type" value="Genomic_DNA"/>
</dbReference>
<dbReference type="InterPro" id="IPR001878">
    <property type="entry name" value="Znf_CCHC"/>
</dbReference>
<proteinExistence type="predicted"/>
<dbReference type="InterPro" id="IPR036875">
    <property type="entry name" value="Znf_CCHC_sf"/>
</dbReference>
<dbReference type="Pfam" id="PF22936">
    <property type="entry name" value="Pol_BBD"/>
    <property type="match status" value="1"/>
</dbReference>
<feature type="region of interest" description="Disordered" evidence="2">
    <location>
        <begin position="68"/>
        <end position="91"/>
    </location>
</feature>
<sequence>MLKFDSLLMEMEAIGDVMGEDEKLIVLLGSVTSDYDSIVKIIENKEAIDLLEAKEMLRREYERMKDREVTESALRVGGRPRTKGQGSPRKPKIGNVKGKCFRCNKYGHKQADCRTSWLVDSGATSHMTFDENDFVRYKRLGQATPIEIADGNQLEAVGSGDV</sequence>
<dbReference type="GO" id="GO:0008270">
    <property type="term" value="F:zinc ion binding"/>
    <property type="evidence" value="ECO:0007669"/>
    <property type="project" value="UniProtKB-KW"/>
</dbReference>